<protein>
    <submittedName>
        <fullName evidence="1">Uncharacterized protein</fullName>
    </submittedName>
</protein>
<evidence type="ECO:0000313" key="1">
    <source>
        <dbReference type="EMBL" id="OCL98925.1"/>
    </source>
</evidence>
<dbReference type="STRING" id="544718.AAX25_01126"/>
<proteinExistence type="predicted"/>
<evidence type="ECO:0000313" key="2">
    <source>
        <dbReference type="Proteomes" id="UP000093281"/>
    </source>
</evidence>
<comment type="caution">
    <text evidence="1">The sequence shown here is derived from an EMBL/GenBank/DDBJ whole genome shotgun (WGS) entry which is preliminary data.</text>
</comment>
<gene>
    <name evidence="1" type="ORF">AAX29_01435</name>
</gene>
<sequence length="40" mass="4701">MPFLLPLATLITGVLTVKTVNKSLKTYERRKKRDERKQNI</sequence>
<dbReference type="Proteomes" id="UP000093281">
    <property type="component" value="Unassembled WGS sequence"/>
</dbReference>
<dbReference type="EMBL" id="LCUJ01000004">
    <property type="protein sequence ID" value="OCL98925.1"/>
    <property type="molecule type" value="Genomic_DNA"/>
</dbReference>
<accession>A0A1C0B6J8</accession>
<organism evidence="1 2">
    <name type="scientific">Aliarcobacter thereius</name>
    <dbReference type="NCBI Taxonomy" id="544718"/>
    <lineage>
        <taxon>Bacteria</taxon>
        <taxon>Pseudomonadati</taxon>
        <taxon>Campylobacterota</taxon>
        <taxon>Epsilonproteobacteria</taxon>
        <taxon>Campylobacterales</taxon>
        <taxon>Arcobacteraceae</taxon>
        <taxon>Aliarcobacter</taxon>
    </lineage>
</organism>
<dbReference type="AlphaFoldDB" id="A0A1C0B6J8"/>
<dbReference type="RefSeq" id="WP_257122324.1">
    <property type="nucleotide sequence ID" value="NZ_LCUJ01000004.1"/>
</dbReference>
<reference evidence="2" key="1">
    <citation type="submission" date="2015-05" db="EMBL/GenBank/DDBJ databases">
        <authorList>
            <person name="Rovetto F."/>
            <person name="Cocolin L."/>
            <person name="Illeghems K."/>
            <person name="Van Nieuwerburgh F."/>
            <person name="Houf K."/>
        </authorList>
    </citation>
    <scope>NUCLEOTIDE SEQUENCE [LARGE SCALE GENOMIC DNA]</scope>
    <source>
        <strain evidence="2">DU22</strain>
    </source>
</reference>
<name>A0A1C0B6J8_9BACT</name>